<accession>A0A5N6JZL5</accession>
<reference evidence="1 2" key="1">
    <citation type="submission" date="2019-06" db="EMBL/GenBank/DDBJ databases">
        <title>Genome Sequence of the Brown Rot Fungal Pathogen Monilinia laxa.</title>
        <authorList>
            <person name="De Miccolis Angelini R.M."/>
            <person name="Landi L."/>
            <person name="Abate D."/>
            <person name="Pollastro S."/>
            <person name="Romanazzi G."/>
            <person name="Faretra F."/>
        </authorList>
    </citation>
    <scope>NUCLEOTIDE SEQUENCE [LARGE SCALE GENOMIC DNA]</scope>
    <source>
        <strain evidence="1 2">Mlax316</strain>
    </source>
</reference>
<dbReference type="AlphaFoldDB" id="A0A5N6JZL5"/>
<proteinExistence type="predicted"/>
<organism evidence="1 2">
    <name type="scientific">Monilinia laxa</name>
    <name type="common">Brown rot fungus</name>
    <name type="synonym">Sclerotinia laxa</name>
    <dbReference type="NCBI Taxonomy" id="61186"/>
    <lineage>
        <taxon>Eukaryota</taxon>
        <taxon>Fungi</taxon>
        <taxon>Dikarya</taxon>
        <taxon>Ascomycota</taxon>
        <taxon>Pezizomycotina</taxon>
        <taxon>Leotiomycetes</taxon>
        <taxon>Helotiales</taxon>
        <taxon>Sclerotiniaceae</taxon>
        <taxon>Monilinia</taxon>
    </lineage>
</organism>
<gene>
    <name evidence="1" type="ORF">EYC80_006935</name>
</gene>
<keyword evidence="2" id="KW-1185">Reference proteome</keyword>
<dbReference type="Proteomes" id="UP000326757">
    <property type="component" value="Unassembled WGS sequence"/>
</dbReference>
<comment type="caution">
    <text evidence="1">The sequence shown here is derived from an EMBL/GenBank/DDBJ whole genome shotgun (WGS) entry which is preliminary data.</text>
</comment>
<protein>
    <submittedName>
        <fullName evidence="1">Uncharacterized protein</fullName>
    </submittedName>
</protein>
<sequence length="154" mass="17650">MRASLSFGSHGNFRLKFPPLVLPSIRLYNTIPSSPSYPIPFNSIHLAINQQNRYPIALILLRFFTMMLEFSTLSSSIPPSQSSTGSQCLTESFFPIKASHHSYELFQSNCGKMESRNYMQTSRRHPKCNITRKEKQNLCAMNLTMHMHMYSSPP</sequence>
<evidence type="ECO:0000313" key="2">
    <source>
        <dbReference type="Proteomes" id="UP000326757"/>
    </source>
</evidence>
<dbReference type="OrthoDB" id="10635524at2759"/>
<evidence type="ECO:0000313" key="1">
    <source>
        <dbReference type="EMBL" id="KAB8294984.1"/>
    </source>
</evidence>
<name>A0A5N6JZL5_MONLA</name>
<dbReference type="EMBL" id="VIGI01000010">
    <property type="protein sequence ID" value="KAB8294984.1"/>
    <property type="molecule type" value="Genomic_DNA"/>
</dbReference>